<gene>
    <name evidence="3" type="ORF">BN2476_230291</name>
</gene>
<evidence type="ECO:0000256" key="1">
    <source>
        <dbReference type="SAM" id="MobiDB-lite"/>
    </source>
</evidence>
<dbReference type="EMBL" id="CYGY02000023">
    <property type="protein sequence ID" value="SIT39913.1"/>
    <property type="molecule type" value="Genomic_DNA"/>
</dbReference>
<protein>
    <recommendedName>
        <fullName evidence="5">Secreted protein</fullName>
    </recommendedName>
</protein>
<sequence>MIVYCVFIIACSSNRLACPTFSAFRTAGHKNGLNVRIDVYVIVNLNKAQPAPHDAHGLRLTDAARGRRRTPPR</sequence>
<dbReference type="AlphaFoldDB" id="A0A1N7RXQ0"/>
<feature type="signal peptide" evidence="2">
    <location>
        <begin position="1"/>
        <end position="17"/>
    </location>
</feature>
<feature type="region of interest" description="Disordered" evidence="1">
    <location>
        <begin position="53"/>
        <end position="73"/>
    </location>
</feature>
<reference evidence="3" key="1">
    <citation type="submission" date="2016-12" db="EMBL/GenBank/DDBJ databases">
        <authorList>
            <person name="Moulin L."/>
        </authorList>
    </citation>
    <scope>NUCLEOTIDE SEQUENCE [LARGE SCALE GENOMIC DNA]</scope>
    <source>
        <strain evidence="3">STM 7183</strain>
    </source>
</reference>
<dbReference type="Proteomes" id="UP000195569">
    <property type="component" value="Unassembled WGS sequence"/>
</dbReference>
<name>A0A1N7RXQ0_9BURK</name>
<evidence type="ECO:0000313" key="4">
    <source>
        <dbReference type="Proteomes" id="UP000195569"/>
    </source>
</evidence>
<feature type="compositionally biased region" description="Basic and acidic residues" evidence="1">
    <location>
        <begin position="53"/>
        <end position="65"/>
    </location>
</feature>
<evidence type="ECO:0000313" key="3">
    <source>
        <dbReference type="EMBL" id="SIT39913.1"/>
    </source>
</evidence>
<evidence type="ECO:0000256" key="2">
    <source>
        <dbReference type="SAM" id="SignalP"/>
    </source>
</evidence>
<keyword evidence="4" id="KW-1185">Reference proteome</keyword>
<proteinExistence type="predicted"/>
<evidence type="ECO:0008006" key="5">
    <source>
        <dbReference type="Google" id="ProtNLM"/>
    </source>
</evidence>
<feature type="chain" id="PRO_5013111634" description="Secreted protein" evidence="2">
    <location>
        <begin position="18"/>
        <end position="73"/>
    </location>
</feature>
<organism evidence="3 4">
    <name type="scientific">Paraburkholderia piptadeniae</name>
    <dbReference type="NCBI Taxonomy" id="1701573"/>
    <lineage>
        <taxon>Bacteria</taxon>
        <taxon>Pseudomonadati</taxon>
        <taxon>Pseudomonadota</taxon>
        <taxon>Betaproteobacteria</taxon>
        <taxon>Burkholderiales</taxon>
        <taxon>Burkholderiaceae</taxon>
        <taxon>Paraburkholderia</taxon>
    </lineage>
</organism>
<keyword evidence="2" id="KW-0732">Signal</keyword>
<accession>A0A1N7RXQ0</accession>
<comment type="caution">
    <text evidence="3">The sequence shown here is derived from an EMBL/GenBank/DDBJ whole genome shotgun (WGS) entry which is preliminary data.</text>
</comment>